<sequence>MSNEKAVSNHHQDWSNEDLESAPLVSIPHVTAASRHTDFGFYSATYTTLLAFQTSVYITAALVVVDRVIYTMCNDDHDYPLQNPNLHTVMMRWANAFGGQFFAMRSFVLLKSQSREGHSFLVIGLFAILGLVFTMASFLVQFQEVWAE</sequence>
<evidence type="ECO:0000313" key="2">
    <source>
        <dbReference type="Proteomes" id="UP000256601"/>
    </source>
</evidence>
<dbReference type="EMBL" id="KZ858965">
    <property type="protein sequence ID" value="RDW27283.1"/>
    <property type="molecule type" value="Genomic_DNA"/>
</dbReference>
<reference evidence="1 2" key="1">
    <citation type="submission" date="2018-07" db="EMBL/GenBank/DDBJ databases">
        <title>Draft Genome Assemblies for Five Robust Yarrowia lipolytica Strains Exhibiting High Lipid Production and Pentose Sugar Utilization and Sugar Alcohol Secretion from Undetoxified Lignocellulosic Biomass Hydrolysates.</title>
        <authorList>
            <consortium name="DOE Joint Genome Institute"/>
            <person name="Walker C."/>
            <person name="Ryu S."/>
            <person name="Na H."/>
            <person name="Zane M."/>
            <person name="LaButti K."/>
            <person name="Lipzen A."/>
            <person name="Haridas S."/>
            <person name="Barry K."/>
            <person name="Grigoriev I.V."/>
            <person name="Quarterman J."/>
            <person name="Slininger P."/>
            <person name="Dien B."/>
            <person name="Trinh C.T."/>
        </authorList>
    </citation>
    <scope>NUCLEOTIDE SEQUENCE [LARGE SCALE GENOMIC DNA]</scope>
    <source>
        <strain evidence="1 2">YB392</strain>
    </source>
</reference>
<organism evidence="1 2">
    <name type="scientific">Yarrowia lipolytica</name>
    <name type="common">Candida lipolytica</name>
    <dbReference type="NCBI Taxonomy" id="4952"/>
    <lineage>
        <taxon>Eukaryota</taxon>
        <taxon>Fungi</taxon>
        <taxon>Dikarya</taxon>
        <taxon>Ascomycota</taxon>
        <taxon>Saccharomycotina</taxon>
        <taxon>Dipodascomycetes</taxon>
        <taxon>Dipodascales</taxon>
        <taxon>Dipodascales incertae sedis</taxon>
        <taxon>Yarrowia</taxon>
    </lineage>
</organism>
<gene>
    <name evidence="1" type="ORF">B0I71DRAFT_129484</name>
</gene>
<dbReference type="OrthoDB" id="10465735at2759"/>
<evidence type="ECO:0000313" key="1">
    <source>
        <dbReference type="EMBL" id="RDW27283.1"/>
    </source>
</evidence>
<proteinExistence type="predicted"/>
<accession>A0A371CAH9</accession>
<name>A0A371CAH9_YARLL</name>
<protein>
    <submittedName>
        <fullName evidence="1">Uncharacterized protein</fullName>
    </submittedName>
</protein>
<dbReference type="AlphaFoldDB" id="A0A371CAH9"/>
<dbReference type="Proteomes" id="UP000256601">
    <property type="component" value="Unassembled WGS sequence"/>
</dbReference>